<evidence type="ECO:0000313" key="3">
    <source>
        <dbReference type="Proteomes" id="UP000218505"/>
    </source>
</evidence>
<protein>
    <submittedName>
        <fullName evidence="2">NADPH-dependent ferric siderophore reductase</fullName>
    </submittedName>
</protein>
<dbReference type="InterPro" id="IPR039374">
    <property type="entry name" value="SIP_fam"/>
</dbReference>
<dbReference type="InterPro" id="IPR007037">
    <property type="entry name" value="SIP_rossman_dom"/>
</dbReference>
<dbReference type="InterPro" id="IPR039261">
    <property type="entry name" value="FNR_nucleotide-bd"/>
</dbReference>
<evidence type="ECO:0000259" key="1">
    <source>
        <dbReference type="PROSITE" id="PS51384"/>
    </source>
</evidence>
<keyword evidence="3" id="KW-1185">Reference proteome</keyword>
<dbReference type="EMBL" id="CP023445">
    <property type="protein sequence ID" value="ATE54926.1"/>
    <property type="molecule type" value="Genomic_DNA"/>
</dbReference>
<dbReference type="Pfam" id="PF04954">
    <property type="entry name" value="SIP"/>
    <property type="match status" value="1"/>
</dbReference>
<reference evidence="2" key="1">
    <citation type="submission" date="2017-09" db="EMBL/GenBank/DDBJ databases">
        <title>Complete Genome Sequence of ansamitocin-producing Bacterium Actinosynnema pretiosum X47.</title>
        <authorList>
            <person name="Cao G."/>
            <person name="Zong G."/>
            <person name="Zhong C."/>
            <person name="Fu J."/>
        </authorList>
    </citation>
    <scope>NUCLEOTIDE SEQUENCE [LARGE SCALE GENOMIC DNA]</scope>
    <source>
        <strain evidence="2">X47</strain>
    </source>
</reference>
<dbReference type="CDD" id="cd06193">
    <property type="entry name" value="siderophore_interacting"/>
    <property type="match status" value="1"/>
</dbReference>
<organism evidence="2 3">
    <name type="scientific">Actinosynnema pretiosum</name>
    <dbReference type="NCBI Taxonomy" id="42197"/>
    <lineage>
        <taxon>Bacteria</taxon>
        <taxon>Bacillati</taxon>
        <taxon>Actinomycetota</taxon>
        <taxon>Actinomycetes</taxon>
        <taxon>Pseudonocardiales</taxon>
        <taxon>Pseudonocardiaceae</taxon>
        <taxon>Actinosynnema</taxon>
    </lineage>
</organism>
<gene>
    <name evidence="2" type="ORF">CNX65_17900</name>
</gene>
<dbReference type="SUPFAM" id="SSF63380">
    <property type="entry name" value="Riboflavin synthase domain-like"/>
    <property type="match status" value="1"/>
</dbReference>
<evidence type="ECO:0000313" key="2">
    <source>
        <dbReference type="EMBL" id="ATE54926.1"/>
    </source>
</evidence>
<dbReference type="InterPro" id="IPR013113">
    <property type="entry name" value="SIP_FAD-bd"/>
</dbReference>
<name>A0A290Z7F0_9PSEU</name>
<dbReference type="Proteomes" id="UP000218505">
    <property type="component" value="Chromosome"/>
</dbReference>
<dbReference type="InterPro" id="IPR017938">
    <property type="entry name" value="Riboflavin_synthase-like_b-brl"/>
</dbReference>
<dbReference type="RefSeq" id="WP_096494540.1">
    <property type="nucleotide sequence ID" value="NZ_CP023445.1"/>
</dbReference>
<dbReference type="Gene3D" id="2.40.30.10">
    <property type="entry name" value="Translation factors"/>
    <property type="match status" value="1"/>
</dbReference>
<feature type="domain" description="FAD-binding FR-type" evidence="1">
    <location>
        <begin position="1"/>
        <end position="131"/>
    </location>
</feature>
<dbReference type="Gene3D" id="3.40.50.80">
    <property type="entry name" value="Nucleotide-binding domain of ferredoxin-NADP reductase (FNR) module"/>
    <property type="match status" value="1"/>
</dbReference>
<dbReference type="GO" id="GO:0016491">
    <property type="term" value="F:oxidoreductase activity"/>
    <property type="evidence" value="ECO:0007669"/>
    <property type="project" value="InterPro"/>
</dbReference>
<accession>A0A290Z7F0</accession>
<sequence>MLPLTVTRTELVVPQVVRITFTGEGLDAIHTWPDQQVKLLLPRPGHDLPELVYQEDTYGMGWYQAFMAIPEPERPWMRSYTIRHHRREQSEVDIDFVLHDGAPGPATAWAATAKPGDVIGRYGPSAAYTRPLKRADWYLFAGDATALPAMASLIESLSEGSTILAMTTGPEQPFPFDQIRWVDDLHAALAETELPTGTPTAWVAGEASVVRALRRHLVQDRGLDRGRVEFTGYWRKALTQDDAPTDEDLADAREKTR</sequence>
<dbReference type="Pfam" id="PF08021">
    <property type="entry name" value="FAD_binding_9"/>
    <property type="match status" value="1"/>
</dbReference>
<dbReference type="PROSITE" id="PS51384">
    <property type="entry name" value="FAD_FR"/>
    <property type="match status" value="1"/>
</dbReference>
<dbReference type="KEGG" id="apre:CNX65_17900"/>
<dbReference type="AlphaFoldDB" id="A0A290Z7F0"/>
<dbReference type="InterPro" id="IPR017927">
    <property type="entry name" value="FAD-bd_FR_type"/>
</dbReference>
<proteinExistence type="predicted"/>
<dbReference type="PANTHER" id="PTHR30157">
    <property type="entry name" value="FERRIC REDUCTASE, NADPH-DEPENDENT"/>
    <property type="match status" value="1"/>
</dbReference>
<dbReference type="PANTHER" id="PTHR30157:SF0">
    <property type="entry name" value="NADPH-DEPENDENT FERRIC-CHELATE REDUCTASE"/>
    <property type="match status" value="1"/>
</dbReference>